<dbReference type="SMART" id="SM00028">
    <property type="entry name" value="TPR"/>
    <property type="match status" value="8"/>
</dbReference>
<keyword evidence="2 3" id="KW-0802">TPR repeat</keyword>
<dbReference type="PANTHER" id="PTHR12558">
    <property type="entry name" value="CELL DIVISION CYCLE 16,23,27"/>
    <property type="match status" value="1"/>
</dbReference>
<organism evidence="5 6">
    <name type="scientific">Labrys wisconsinensis</name>
    <dbReference type="NCBI Taxonomy" id="425677"/>
    <lineage>
        <taxon>Bacteria</taxon>
        <taxon>Pseudomonadati</taxon>
        <taxon>Pseudomonadota</taxon>
        <taxon>Alphaproteobacteria</taxon>
        <taxon>Hyphomicrobiales</taxon>
        <taxon>Xanthobacteraceae</taxon>
        <taxon>Labrys</taxon>
    </lineage>
</organism>
<dbReference type="PROSITE" id="PS50005">
    <property type="entry name" value="TPR"/>
    <property type="match status" value="4"/>
</dbReference>
<keyword evidence="4" id="KW-0732">Signal</keyword>
<keyword evidence="1" id="KW-0677">Repeat</keyword>
<evidence type="ECO:0000256" key="4">
    <source>
        <dbReference type="SAM" id="SignalP"/>
    </source>
</evidence>
<dbReference type="EMBL" id="JAUSVX010000006">
    <property type="protein sequence ID" value="MDQ0470370.1"/>
    <property type="molecule type" value="Genomic_DNA"/>
</dbReference>
<dbReference type="Pfam" id="PF14559">
    <property type="entry name" value="TPR_19"/>
    <property type="match status" value="2"/>
</dbReference>
<protein>
    <submittedName>
        <fullName evidence="5">Tetratricopeptide (TPR) repeat protein</fullName>
    </submittedName>
</protein>
<dbReference type="Pfam" id="PF07719">
    <property type="entry name" value="TPR_2"/>
    <property type="match status" value="1"/>
</dbReference>
<feature type="repeat" description="TPR" evidence="3">
    <location>
        <begin position="272"/>
        <end position="305"/>
    </location>
</feature>
<sequence length="578" mass="63302">MMPLHRSRLIVALMAATVIGTAATPATAARRVIRPADTLSVTGGFLAGRLAASLRDNQSASTFYQTALRASPNNLDLLDRTFLAMLSAGEMDRSFRLAERLVAADKLHRIGRLALGVRALKARQYVSARTNLDLAAQKPVLDLIAPLLSAWTYAGAGETAKGIDAVDKLKGEDWYTGFRDFSAGMALDLAGDRKNAVLRLKAAADRDPSAVRITEAYARALARNGQRDEALKVLKAYDDKLPRHPAIRALTADIQANKPIGPTVRTAQEGASDMLVGLAAPLAKQGGTDYALIFFQLALYLNPDNASAQIGLADLYEDLKQPERAVALLEQVRPTNPLKRNAEIELGGALDQLDKTDEAVSHLKELIRKDPKDLDAIISLGGIYQGRKKFAEAADAFTQALEVIGTPTQANWSTFYFRGVAYERTKQWPKAEADFKKALELFPDQPSVLNYLGYSWIDQGVHLDEGMAMIRKAVDQRPDDGYIVDSLGWAYYKLGKYDDAVKQLERAVTLKPSDPTINDHLGDAYWRVGRKLEATFQWHHAKDANPEREDLAKIELKLKEGLKDTAQAADTPKPASGG</sequence>
<evidence type="ECO:0000256" key="2">
    <source>
        <dbReference type="ARBA" id="ARBA00022803"/>
    </source>
</evidence>
<proteinExistence type="predicted"/>
<feature type="repeat" description="TPR" evidence="3">
    <location>
        <begin position="340"/>
        <end position="373"/>
    </location>
</feature>
<feature type="signal peptide" evidence="4">
    <location>
        <begin position="1"/>
        <end position="28"/>
    </location>
</feature>
<dbReference type="Proteomes" id="UP001242480">
    <property type="component" value="Unassembled WGS sequence"/>
</dbReference>
<evidence type="ECO:0000256" key="3">
    <source>
        <dbReference type="PROSITE-ProRule" id="PRU00339"/>
    </source>
</evidence>
<gene>
    <name evidence="5" type="ORF">QO011_003389</name>
</gene>
<keyword evidence="6" id="KW-1185">Reference proteome</keyword>
<dbReference type="InterPro" id="IPR013105">
    <property type="entry name" value="TPR_2"/>
</dbReference>
<feature type="chain" id="PRO_5046156683" evidence="4">
    <location>
        <begin position="29"/>
        <end position="578"/>
    </location>
</feature>
<dbReference type="InterPro" id="IPR019734">
    <property type="entry name" value="TPR_rpt"/>
</dbReference>
<dbReference type="SUPFAM" id="SSF48452">
    <property type="entry name" value="TPR-like"/>
    <property type="match status" value="2"/>
</dbReference>
<feature type="repeat" description="TPR" evidence="3">
    <location>
        <begin position="481"/>
        <end position="514"/>
    </location>
</feature>
<accession>A0ABU0J9T5</accession>
<dbReference type="PANTHER" id="PTHR12558:SF13">
    <property type="entry name" value="CELL DIVISION CYCLE PROTEIN 27 HOMOLOG"/>
    <property type="match status" value="1"/>
</dbReference>
<comment type="caution">
    <text evidence="5">The sequence shown here is derived from an EMBL/GenBank/DDBJ whole genome shotgun (WGS) entry which is preliminary data.</text>
</comment>
<feature type="repeat" description="TPR" evidence="3">
    <location>
        <begin position="412"/>
        <end position="445"/>
    </location>
</feature>
<evidence type="ECO:0000313" key="5">
    <source>
        <dbReference type="EMBL" id="MDQ0470370.1"/>
    </source>
</evidence>
<name>A0ABU0J9T5_9HYPH</name>
<dbReference type="Gene3D" id="1.25.40.10">
    <property type="entry name" value="Tetratricopeptide repeat domain"/>
    <property type="match status" value="3"/>
</dbReference>
<dbReference type="InterPro" id="IPR011990">
    <property type="entry name" value="TPR-like_helical_dom_sf"/>
</dbReference>
<dbReference type="Pfam" id="PF13432">
    <property type="entry name" value="TPR_16"/>
    <property type="match status" value="1"/>
</dbReference>
<evidence type="ECO:0000313" key="6">
    <source>
        <dbReference type="Proteomes" id="UP001242480"/>
    </source>
</evidence>
<dbReference type="PROSITE" id="PS50293">
    <property type="entry name" value="TPR_REGION"/>
    <property type="match status" value="1"/>
</dbReference>
<reference evidence="5 6" key="1">
    <citation type="submission" date="2023-07" db="EMBL/GenBank/DDBJ databases">
        <title>Genomic Encyclopedia of Type Strains, Phase IV (KMG-IV): sequencing the most valuable type-strain genomes for metagenomic binning, comparative biology and taxonomic classification.</title>
        <authorList>
            <person name="Goeker M."/>
        </authorList>
    </citation>
    <scope>NUCLEOTIDE SEQUENCE [LARGE SCALE GENOMIC DNA]</scope>
    <source>
        <strain evidence="5 6">DSM 19619</strain>
    </source>
</reference>
<dbReference type="Pfam" id="PF13414">
    <property type="entry name" value="TPR_11"/>
    <property type="match status" value="1"/>
</dbReference>
<evidence type="ECO:0000256" key="1">
    <source>
        <dbReference type="ARBA" id="ARBA00022737"/>
    </source>
</evidence>